<accession>A0A328BFS6</accession>
<keyword evidence="4" id="KW-1185">Reference proteome</keyword>
<feature type="transmembrane region" description="Helical" evidence="2">
    <location>
        <begin position="6"/>
        <end position="27"/>
    </location>
</feature>
<protein>
    <recommendedName>
        <fullName evidence="5">Aerotolerance regulator N-terminal domain-containing protein</fullName>
    </recommendedName>
</protein>
<reference evidence="4" key="1">
    <citation type="submission" date="2018-05" db="EMBL/GenBank/DDBJ databases">
        <authorList>
            <person name="Nie L."/>
        </authorList>
    </citation>
    <scope>NUCLEOTIDE SEQUENCE [LARGE SCALE GENOMIC DNA]</scope>
    <source>
        <strain evidence="4">NL</strain>
    </source>
</reference>
<feature type="region of interest" description="Disordered" evidence="1">
    <location>
        <begin position="467"/>
        <end position="487"/>
    </location>
</feature>
<evidence type="ECO:0000313" key="3">
    <source>
        <dbReference type="EMBL" id="RAK64674.1"/>
    </source>
</evidence>
<feature type="transmembrane region" description="Helical" evidence="2">
    <location>
        <begin position="39"/>
        <end position="57"/>
    </location>
</feature>
<keyword evidence="2" id="KW-1133">Transmembrane helix</keyword>
<gene>
    <name evidence="3" type="ORF">DLM85_18500</name>
</gene>
<dbReference type="OrthoDB" id="980086at2"/>
<comment type="caution">
    <text evidence="3">The sequence shown here is derived from an EMBL/GenBank/DDBJ whole genome shotgun (WGS) entry which is preliminary data.</text>
</comment>
<dbReference type="Proteomes" id="UP000248553">
    <property type="component" value="Unassembled WGS sequence"/>
</dbReference>
<evidence type="ECO:0000256" key="2">
    <source>
        <dbReference type="SAM" id="Phobius"/>
    </source>
</evidence>
<organism evidence="3 4">
    <name type="scientific">Hymenobacter edaphi</name>
    <dbReference type="NCBI Taxonomy" id="2211146"/>
    <lineage>
        <taxon>Bacteria</taxon>
        <taxon>Pseudomonadati</taxon>
        <taxon>Bacteroidota</taxon>
        <taxon>Cytophagia</taxon>
        <taxon>Cytophagales</taxon>
        <taxon>Hymenobacteraceae</taxon>
        <taxon>Hymenobacter</taxon>
    </lineage>
</organism>
<keyword evidence="2" id="KW-0472">Membrane</keyword>
<sequence>MLFSTFSGSLLYLAHAALCVLLAAGLARQAWRSAPGRRRLARLVAGLLAAAALWLSAYPPQRRAVSAGAGSAIVLTPGYSADSVRRLRHQLGPVPLLRYRPAATPGGDTQALTSLPGLRARYPDLHRLHVLGTGLPVADVPALPGGLELVAHPAGRSAQFTAAAWLPQLPLGETLRLEGHFRGAGPQPVWVRLSVAGRPLDSVQLPGAGGPFTLRYQPRYVGRQLARLEARRGRTLLATEPVPLQVQPARRLRVLLLAGSPSFELNLLKNHLARRGQQVALRLHLSRGLLQSETQNQAGAAPATLTSAVLRRFDAVVADADGLSTLAAAEARALAAATADGLGVVLIGANELPRSLPGRADFVLQPRPATQAEQLQPIGWEEHRASVVLPAVLRPTPNTRPLVTGPTAAAAAVVSRRTGWGMVLVATPASTYPWLLSGATTRYDSYWRTLLGAAARPLAPVARWQTPRWPRPDEPQPLQLTTAQRPSRPAAVVTAGSGAASVALRQQPAQPEVWQGTYWPARPGWHAVTAPGQDTAAFYVFGAADWAGPQQARWLAAVAGRSTAAAAPPAAAHPEPWLPAGWYFALFVAAAGWLWLDEKR</sequence>
<evidence type="ECO:0000256" key="1">
    <source>
        <dbReference type="SAM" id="MobiDB-lite"/>
    </source>
</evidence>
<dbReference type="EMBL" id="QHKM01000006">
    <property type="protein sequence ID" value="RAK64674.1"/>
    <property type="molecule type" value="Genomic_DNA"/>
</dbReference>
<evidence type="ECO:0008006" key="5">
    <source>
        <dbReference type="Google" id="ProtNLM"/>
    </source>
</evidence>
<dbReference type="AlphaFoldDB" id="A0A328BFS6"/>
<feature type="transmembrane region" description="Helical" evidence="2">
    <location>
        <begin position="577"/>
        <end position="596"/>
    </location>
</feature>
<proteinExistence type="predicted"/>
<name>A0A328BFS6_9BACT</name>
<keyword evidence="2" id="KW-0812">Transmembrane</keyword>
<evidence type="ECO:0000313" key="4">
    <source>
        <dbReference type="Proteomes" id="UP000248553"/>
    </source>
</evidence>
<dbReference type="RefSeq" id="WP_111479648.1">
    <property type="nucleotide sequence ID" value="NZ_QHKM01000006.1"/>
</dbReference>